<proteinExistence type="predicted"/>
<feature type="non-terminal residue" evidence="1">
    <location>
        <position position="239"/>
    </location>
</feature>
<gene>
    <name evidence="1" type="ORF">HYPSUDRAFT_129671</name>
</gene>
<evidence type="ECO:0000313" key="2">
    <source>
        <dbReference type="Proteomes" id="UP000054270"/>
    </source>
</evidence>
<dbReference type="STRING" id="945553.A0A0D2Q8T9"/>
<dbReference type="Proteomes" id="UP000054270">
    <property type="component" value="Unassembled WGS sequence"/>
</dbReference>
<accession>A0A0D2Q8T9</accession>
<dbReference type="OMA" id="HAYRWIN"/>
<keyword evidence="2" id="KW-1185">Reference proteome</keyword>
<evidence type="ECO:0000313" key="1">
    <source>
        <dbReference type="EMBL" id="KJA28105.1"/>
    </source>
</evidence>
<dbReference type="OrthoDB" id="73076at2759"/>
<organism evidence="1 2">
    <name type="scientific">Hypholoma sublateritium (strain FD-334 SS-4)</name>
    <dbReference type="NCBI Taxonomy" id="945553"/>
    <lineage>
        <taxon>Eukaryota</taxon>
        <taxon>Fungi</taxon>
        <taxon>Dikarya</taxon>
        <taxon>Basidiomycota</taxon>
        <taxon>Agaricomycotina</taxon>
        <taxon>Agaricomycetes</taxon>
        <taxon>Agaricomycetidae</taxon>
        <taxon>Agaricales</taxon>
        <taxon>Agaricineae</taxon>
        <taxon>Strophariaceae</taxon>
        <taxon>Hypholoma</taxon>
    </lineage>
</organism>
<reference evidence="2" key="1">
    <citation type="submission" date="2014-04" db="EMBL/GenBank/DDBJ databases">
        <title>Evolutionary Origins and Diversification of the Mycorrhizal Mutualists.</title>
        <authorList>
            <consortium name="DOE Joint Genome Institute"/>
            <consortium name="Mycorrhizal Genomics Consortium"/>
            <person name="Kohler A."/>
            <person name="Kuo A."/>
            <person name="Nagy L.G."/>
            <person name="Floudas D."/>
            <person name="Copeland A."/>
            <person name="Barry K.W."/>
            <person name="Cichocki N."/>
            <person name="Veneault-Fourrey C."/>
            <person name="LaButti K."/>
            <person name="Lindquist E.A."/>
            <person name="Lipzen A."/>
            <person name="Lundell T."/>
            <person name="Morin E."/>
            <person name="Murat C."/>
            <person name="Riley R."/>
            <person name="Ohm R."/>
            <person name="Sun H."/>
            <person name="Tunlid A."/>
            <person name="Henrissat B."/>
            <person name="Grigoriev I.V."/>
            <person name="Hibbett D.S."/>
            <person name="Martin F."/>
        </authorList>
    </citation>
    <scope>NUCLEOTIDE SEQUENCE [LARGE SCALE GENOMIC DNA]</scope>
    <source>
        <strain evidence="2">FD-334 SS-4</strain>
    </source>
</reference>
<name>A0A0D2Q8T9_HYPSF</name>
<dbReference type="AlphaFoldDB" id="A0A0D2Q8T9"/>
<protein>
    <submittedName>
        <fullName evidence="1">Uncharacterized protein</fullName>
    </submittedName>
</protein>
<dbReference type="EMBL" id="KN817522">
    <property type="protein sequence ID" value="KJA28105.1"/>
    <property type="molecule type" value="Genomic_DNA"/>
</dbReference>
<sequence>MFFSSKLGQQRSEDPSCQSEANTIKLWPCPGLTEADDERINQYLGRTQLGSGGGISERILADEMFGNLYSSLNPSQKDAVTLRQQQTHRWRNDHLHQRIFAIGETKCSENVGASVDGDSDGNTTIKPCIGCKALLSFPAFLTAITKQQPSDRNRAFIPRRHQNTAIGNMHIKILGLGDLLSEESDDSILLRFARSYAEGKFDKNQAFLEMLSVMVSRADREQKGRGLQNMYYPPAFDEW</sequence>